<proteinExistence type="inferred from homology"/>
<evidence type="ECO:0000256" key="14">
    <source>
        <dbReference type="SAM" id="MobiDB-lite"/>
    </source>
</evidence>
<dbReference type="InterPro" id="IPR013087">
    <property type="entry name" value="Znf_C2H2_type"/>
</dbReference>
<evidence type="ECO:0000313" key="17">
    <source>
        <dbReference type="Proteomes" id="UP001497382"/>
    </source>
</evidence>
<keyword evidence="9" id="KW-0805">Transcription regulation</keyword>
<feature type="domain" description="C2H2-type" evidence="15">
    <location>
        <begin position="313"/>
        <end position="340"/>
    </location>
</feature>
<dbReference type="Pfam" id="PF00096">
    <property type="entry name" value="zf-C2H2"/>
    <property type="match status" value="4"/>
</dbReference>
<evidence type="ECO:0000313" key="16">
    <source>
        <dbReference type="EMBL" id="CAL1294511.1"/>
    </source>
</evidence>
<keyword evidence="8" id="KW-0832">Ubl conjugation</keyword>
<keyword evidence="4" id="KW-0479">Metal-binding</keyword>
<dbReference type="PANTHER" id="PTHR23235">
    <property type="entry name" value="KRUEPPEL-LIKE TRANSCRIPTION FACTOR"/>
    <property type="match status" value="1"/>
</dbReference>
<evidence type="ECO:0000256" key="4">
    <source>
        <dbReference type="ARBA" id="ARBA00022723"/>
    </source>
</evidence>
<dbReference type="EMBL" id="CAXIEN010000347">
    <property type="protein sequence ID" value="CAL1294511.1"/>
    <property type="molecule type" value="Genomic_DNA"/>
</dbReference>
<evidence type="ECO:0000256" key="10">
    <source>
        <dbReference type="ARBA" id="ARBA00023125"/>
    </source>
</evidence>
<dbReference type="Proteomes" id="UP001497382">
    <property type="component" value="Unassembled WGS sequence"/>
</dbReference>
<dbReference type="Gene3D" id="3.30.160.60">
    <property type="entry name" value="Classic Zinc Finger"/>
    <property type="match status" value="4"/>
</dbReference>
<dbReference type="PROSITE" id="PS50157">
    <property type="entry name" value="ZINC_FINGER_C2H2_2"/>
    <property type="match status" value="4"/>
</dbReference>
<evidence type="ECO:0000256" key="9">
    <source>
        <dbReference type="ARBA" id="ARBA00023015"/>
    </source>
</evidence>
<accession>A0AAV2BE70</accession>
<evidence type="ECO:0000256" key="7">
    <source>
        <dbReference type="ARBA" id="ARBA00022833"/>
    </source>
</evidence>
<protein>
    <recommendedName>
        <fullName evidence="15">C2H2-type domain-containing protein</fullName>
    </recommendedName>
</protein>
<dbReference type="GO" id="GO:0000981">
    <property type="term" value="F:DNA-binding transcription factor activity, RNA polymerase II-specific"/>
    <property type="evidence" value="ECO:0007669"/>
    <property type="project" value="TreeGrafter"/>
</dbReference>
<name>A0AAV2BE70_9ARAC</name>
<evidence type="ECO:0000256" key="13">
    <source>
        <dbReference type="PROSITE-ProRule" id="PRU00042"/>
    </source>
</evidence>
<dbReference type="PANTHER" id="PTHR23235:SF142">
    <property type="entry name" value="ZINC FINGER PROTEIN 384"/>
    <property type="match status" value="1"/>
</dbReference>
<evidence type="ECO:0000256" key="12">
    <source>
        <dbReference type="ARBA" id="ARBA00023242"/>
    </source>
</evidence>
<evidence type="ECO:0000259" key="15">
    <source>
        <dbReference type="PROSITE" id="PS50157"/>
    </source>
</evidence>
<dbReference type="FunFam" id="3.30.160.60:FF:000688">
    <property type="entry name" value="zinc finger protein 197 isoform X1"/>
    <property type="match status" value="1"/>
</dbReference>
<keyword evidence="17" id="KW-1185">Reference proteome</keyword>
<comment type="subcellular location">
    <subcellularLocation>
        <location evidence="1">Nucleus</location>
    </subcellularLocation>
</comment>
<keyword evidence="12" id="KW-0539">Nucleus</keyword>
<dbReference type="GO" id="GO:0008270">
    <property type="term" value="F:zinc ion binding"/>
    <property type="evidence" value="ECO:0007669"/>
    <property type="project" value="UniProtKB-KW"/>
</dbReference>
<dbReference type="FunFam" id="3.30.160.60:FF:000321">
    <property type="entry name" value="myeloid zinc finger 1 isoform X1"/>
    <property type="match status" value="1"/>
</dbReference>
<evidence type="ECO:0000256" key="6">
    <source>
        <dbReference type="ARBA" id="ARBA00022771"/>
    </source>
</evidence>
<feature type="domain" description="C2H2-type" evidence="15">
    <location>
        <begin position="397"/>
        <end position="423"/>
    </location>
</feature>
<dbReference type="AlphaFoldDB" id="A0AAV2BE70"/>
<dbReference type="PROSITE" id="PS00028">
    <property type="entry name" value="ZINC_FINGER_C2H2_1"/>
    <property type="match status" value="4"/>
</dbReference>
<evidence type="ECO:0000256" key="8">
    <source>
        <dbReference type="ARBA" id="ARBA00022843"/>
    </source>
</evidence>
<keyword evidence="11" id="KW-0804">Transcription</keyword>
<comment type="caution">
    <text evidence="16">The sequence shown here is derived from an EMBL/GenBank/DDBJ whole genome shotgun (WGS) entry which is preliminary data.</text>
</comment>
<comment type="similarity">
    <text evidence="2">Belongs to the krueppel C2H2-type zinc-finger protein family.</text>
</comment>
<organism evidence="16 17">
    <name type="scientific">Larinioides sclopetarius</name>
    <dbReference type="NCBI Taxonomy" id="280406"/>
    <lineage>
        <taxon>Eukaryota</taxon>
        <taxon>Metazoa</taxon>
        <taxon>Ecdysozoa</taxon>
        <taxon>Arthropoda</taxon>
        <taxon>Chelicerata</taxon>
        <taxon>Arachnida</taxon>
        <taxon>Araneae</taxon>
        <taxon>Araneomorphae</taxon>
        <taxon>Entelegynae</taxon>
        <taxon>Araneoidea</taxon>
        <taxon>Araneidae</taxon>
        <taxon>Larinioides</taxon>
    </lineage>
</organism>
<keyword evidence="6 13" id="KW-0863">Zinc-finger</keyword>
<keyword evidence="10" id="KW-0238">DNA-binding</keyword>
<dbReference type="SMART" id="SM00355">
    <property type="entry name" value="ZnF_C2H2"/>
    <property type="match status" value="4"/>
</dbReference>
<evidence type="ECO:0000256" key="11">
    <source>
        <dbReference type="ARBA" id="ARBA00023163"/>
    </source>
</evidence>
<keyword evidence="5" id="KW-0677">Repeat</keyword>
<dbReference type="SUPFAM" id="SSF57667">
    <property type="entry name" value="beta-beta-alpha zinc fingers"/>
    <property type="match status" value="2"/>
</dbReference>
<sequence>MLYMDHLQRQTCNKTFNNNEDQNISWNEKCDIVFSPSKLNEFEKLFLWLDGSADNPYLDTSDDAGDGGPKIQKHKYRESEQSNSQLSEENANITFMNTFNENAQGKSFDTHYNDPQQENPLDGLLLGCLTTADPYASEAKEKIANHSNTSGVSETLYQSHTVDNEKDYTKLSIRDYIETFTSALYTLYEQNVITFNNESSEKCIVTPDVSNRDTFHNNATGLQESLEDIHKENFLYASNIPASKGYSGNFGFTSKSHEEQQNLTLYSLSYPACVPRGNEFTNYYESLPSENNKNHVATGMDVEAQRQPQEKRFICPLCGNSFPRKDYLVAHYRKHTGERPYVCEKCGKGFTTNGILKKHRVSHNEEKPFVCGNCKKGFVRNCDLTRHLRTHTGEKKYECSICGKGFSDCSNRNRHYKNIHGRK</sequence>
<dbReference type="GO" id="GO:0000978">
    <property type="term" value="F:RNA polymerase II cis-regulatory region sequence-specific DNA binding"/>
    <property type="evidence" value="ECO:0007669"/>
    <property type="project" value="TreeGrafter"/>
</dbReference>
<feature type="domain" description="C2H2-type" evidence="15">
    <location>
        <begin position="341"/>
        <end position="368"/>
    </location>
</feature>
<evidence type="ECO:0000256" key="3">
    <source>
        <dbReference type="ARBA" id="ARBA00022499"/>
    </source>
</evidence>
<evidence type="ECO:0000256" key="1">
    <source>
        <dbReference type="ARBA" id="ARBA00004123"/>
    </source>
</evidence>
<keyword evidence="7" id="KW-0862">Zinc</keyword>
<evidence type="ECO:0000256" key="2">
    <source>
        <dbReference type="ARBA" id="ARBA00006991"/>
    </source>
</evidence>
<evidence type="ECO:0000256" key="5">
    <source>
        <dbReference type="ARBA" id="ARBA00022737"/>
    </source>
</evidence>
<feature type="region of interest" description="Disordered" evidence="14">
    <location>
        <begin position="58"/>
        <end position="87"/>
    </location>
</feature>
<dbReference type="FunFam" id="3.30.160.60:FF:000110">
    <property type="entry name" value="Zinc finger protein-like"/>
    <property type="match status" value="1"/>
</dbReference>
<feature type="domain" description="C2H2-type" evidence="15">
    <location>
        <begin position="369"/>
        <end position="396"/>
    </location>
</feature>
<reference evidence="16 17" key="1">
    <citation type="submission" date="2024-04" db="EMBL/GenBank/DDBJ databases">
        <authorList>
            <person name="Rising A."/>
            <person name="Reimegard J."/>
            <person name="Sonavane S."/>
            <person name="Akerstrom W."/>
            <person name="Nylinder S."/>
            <person name="Hedman E."/>
            <person name="Kallberg Y."/>
        </authorList>
    </citation>
    <scope>NUCLEOTIDE SEQUENCE [LARGE SCALE GENOMIC DNA]</scope>
</reference>
<dbReference type="GO" id="GO:0005634">
    <property type="term" value="C:nucleus"/>
    <property type="evidence" value="ECO:0007669"/>
    <property type="project" value="UniProtKB-SubCell"/>
</dbReference>
<gene>
    <name evidence="16" type="ORF">LARSCL_LOCUS18745</name>
</gene>
<keyword evidence="3" id="KW-1017">Isopeptide bond</keyword>
<dbReference type="InterPro" id="IPR036236">
    <property type="entry name" value="Znf_C2H2_sf"/>
</dbReference>
<dbReference type="FunFam" id="3.30.160.60:FF:001156">
    <property type="entry name" value="Zinc finger protein 407"/>
    <property type="match status" value="1"/>
</dbReference>